<feature type="transmembrane region" description="Helical" evidence="1">
    <location>
        <begin position="12"/>
        <end position="32"/>
    </location>
</feature>
<protein>
    <submittedName>
        <fullName evidence="2">Integral membrane protein</fullName>
    </submittedName>
</protein>
<evidence type="ECO:0000313" key="3">
    <source>
        <dbReference type="Proteomes" id="UP001408356"/>
    </source>
</evidence>
<name>A0ABR2USF5_9PEZI</name>
<dbReference type="Proteomes" id="UP001408356">
    <property type="component" value="Unassembled WGS sequence"/>
</dbReference>
<keyword evidence="1" id="KW-0472">Membrane</keyword>
<keyword evidence="3" id="KW-1185">Reference proteome</keyword>
<evidence type="ECO:0000256" key="1">
    <source>
        <dbReference type="SAM" id="Phobius"/>
    </source>
</evidence>
<reference evidence="2 3" key="1">
    <citation type="journal article" date="2024" name="J. Plant Pathol.">
        <title>Sequence and assembly of the genome of Seiridium unicorne, isolate CBS 538.82, causal agent of cypress canker disease.</title>
        <authorList>
            <person name="Scali E."/>
            <person name="Rocca G.D."/>
            <person name="Danti R."/>
            <person name="Garbelotto M."/>
            <person name="Barberini S."/>
            <person name="Baroncelli R."/>
            <person name="Emiliani G."/>
        </authorList>
    </citation>
    <scope>NUCLEOTIDE SEQUENCE [LARGE SCALE GENOMIC DNA]</scope>
    <source>
        <strain evidence="2 3">BM-138-508</strain>
    </source>
</reference>
<comment type="caution">
    <text evidence="2">The sequence shown here is derived from an EMBL/GenBank/DDBJ whole genome shotgun (WGS) entry which is preliminary data.</text>
</comment>
<accession>A0ABR2USF5</accession>
<organism evidence="2 3">
    <name type="scientific">Seiridium unicorne</name>
    <dbReference type="NCBI Taxonomy" id="138068"/>
    <lineage>
        <taxon>Eukaryota</taxon>
        <taxon>Fungi</taxon>
        <taxon>Dikarya</taxon>
        <taxon>Ascomycota</taxon>
        <taxon>Pezizomycotina</taxon>
        <taxon>Sordariomycetes</taxon>
        <taxon>Xylariomycetidae</taxon>
        <taxon>Amphisphaeriales</taxon>
        <taxon>Sporocadaceae</taxon>
        <taxon>Seiridium</taxon>
    </lineage>
</organism>
<keyword evidence="1" id="KW-1133">Transmembrane helix</keyword>
<proteinExistence type="predicted"/>
<dbReference type="EMBL" id="JARVKF010000399">
    <property type="protein sequence ID" value="KAK9417336.1"/>
    <property type="molecule type" value="Genomic_DNA"/>
</dbReference>
<sequence length="161" mass="17531">MADQITTVAGLPPGFATLVGLIYAMTVILPNLRSHTSWTKMSEALPFHRVDAAKLRGHPSVPHDRTRVYNTRSSDDAASLEALCAVISRAATSRLRGAPWGSRGGQTLPEWIAVLHLLRITLSSDTMADLNVVNDDREGGLPLIENTPLETLRFVLRAILP</sequence>
<gene>
    <name evidence="2" type="ORF">SUNI508_08916</name>
</gene>
<keyword evidence="1" id="KW-0812">Transmembrane</keyword>
<evidence type="ECO:0000313" key="2">
    <source>
        <dbReference type="EMBL" id="KAK9417336.1"/>
    </source>
</evidence>